<dbReference type="InterPro" id="IPR006085">
    <property type="entry name" value="XPG_DNA_repair_N"/>
</dbReference>
<dbReference type="Pfam" id="PF00867">
    <property type="entry name" value="XPG_I"/>
    <property type="match status" value="1"/>
</dbReference>
<proteinExistence type="predicted"/>
<sequence length="279" mass="30986">MGMHGIWKLLDQAVETHNIVQYTTAECFKNGAQDCRPMIIGIDASIWMYQVTTVLNYRNTRRGPNPAMQIIYHRLVALLHRRTLLLHTAAVIVFVFDGPERRAIKRGTRVNLKGHPLTAMFCELIRCFGFHVHFAPGEADAELGRLSAENIIDMVQTTDSDVFLFGAKCVMYTPKKKTDGDNIAVYTLENLFITPSGCPGCGAKTAHAIARGSLGDALLHAASQNPVPTTDFVVFLAAWKHDLCQEFLEDPHGLLGRKYKSISQTIADSDFPHADVIFS</sequence>
<name>A0AAV9ZYE4_9AGAR</name>
<protein>
    <submittedName>
        <fullName evidence="2">PIN domain-like protein</fullName>
    </submittedName>
</protein>
<dbReference type="CDD" id="cd09870">
    <property type="entry name" value="PIN_YEN1"/>
    <property type="match status" value="1"/>
</dbReference>
<dbReference type="InterPro" id="IPR006086">
    <property type="entry name" value="XPG-I_dom"/>
</dbReference>
<accession>A0AAV9ZYE4</accession>
<evidence type="ECO:0000259" key="1">
    <source>
        <dbReference type="SMART" id="SM00484"/>
    </source>
</evidence>
<dbReference type="PRINTS" id="PR00853">
    <property type="entry name" value="XPGRADSUPER"/>
</dbReference>
<dbReference type="PANTHER" id="PTHR11081">
    <property type="entry name" value="FLAP ENDONUCLEASE FAMILY MEMBER"/>
    <property type="match status" value="1"/>
</dbReference>
<dbReference type="SUPFAM" id="SSF88723">
    <property type="entry name" value="PIN domain-like"/>
    <property type="match status" value="1"/>
</dbReference>
<reference evidence="2 3" key="1">
    <citation type="journal article" date="2024" name="J Genomics">
        <title>Draft genome sequencing and assembly of Favolaschia claudopus CIRM-BRFM 2984 isolated from oak limbs.</title>
        <authorList>
            <person name="Navarro D."/>
            <person name="Drula E."/>
            <person name="Chaduli D."/>
            <person name="Cazenave R."/>
            <person name="Ahrendt S."/>
            <person name="Wang J."/>
            <person name="Lipzen A."/>
            <person name="Daum C."/>
            <person name="Barry K."/>
            <person name="Grigoriev I.V."/>
            <person name="Favel A."/>
            <person name="Rosso M.N."/>
            <person name="Martin F."/>
        </authorList>
    </citation>
    <scope>NUCLEOTIDE SEQUENCE [LARGE SCALE GENOMIC DNA]</scope>
    <source>
        <strain evidence="2 3">CIRM-BRFM 2984</strain>
    </source>
</reference>
<dbReference type="Pfam" id="PF00752">
    <property type="entry name" value="XPG_N"/>
    <property type="match status" value="1"/>
</dbReference>
<feature type="domain" description="XPG-I" evidence="1">
    <location>
        <begin position="126"/>
        <end position="191"/>
    </location>
</feature>
<dbReference type="GO" id="GO:0006974">
    <property type="term" value="P:DNA damage response"/>
    <property type="evidence" value="ECO:0007669"/>
    <property type="project" value="UniProtKB-ARBA"/>
</dbReference>
<organism evidence="2 3">
    <name type="scientific">Favolaschia claudopus</name>
    <dbReference type="NCBI Taxonomy" id="2862362"/>
    <lineage>
        <taxon>Eukaryota</taxon>
        <taxon>Fungi</taxon>
        <taxon>Dikarya</taxon>
        <taxon>Basidiomycota</taxon>
        <taxon>Agaricomycotina</taxon>
        <taxon>Agaricomycetes</taxon>
        <taxon>Agaricomycetidae</taxon>
        <taxon>Agaricales</taxon>
        <taxon>Marasmiineae</taxon>
        <taxon>Mycenaceae</taxon>
        <taxon>Favolaschia</taxon>
    </lineage>
</organism>
<dbReference type="Gene3D" id="3.40.50.1010">
    <property type="entry name" value="5'-nuclease"/>
    <property type="match status" value="2"/>
</dbReference>
<keyword evidence="3" id="KW-1185">Reference proteome</keyword>
<dbReference type="PANTHER" id="PTHR11081:SF75">
    <property type="entry name" value="ENDONUCLEASE, PUTATIVE (AFU_ORTHOLOGUE AFUA_3G13260)-RELATED"/>
    <property type="match status" value="1"/>
</dbReference>
<dbReference type="GO" id="GO:0017108">
    <property type="term" value="F:5'-flap endonuclease activity"/>
    <property type="evidence" value="ECO:0007669"/>
    <property type="project" value="TreeGrafter"/>
</dbReference>
<evidence type="ECO:0000313" key="2">
    <source>
        <dbReference type="EMBL" id="KAK6996069.1"/>
    </source>
</evidence>
<dbReference type="EMBL" id="JAWWNJ010000099">
    <property type="protein sequence ID" value="KAK6996069.1"/>
    <property type="molecule type" value="Genomic_DNA"/>
</dbReference>
<dbReference type="Proteomes" id="UP001362999">
    <property type="component" value="Unassembled WGS sequence"/>
</dbReference>
<dbReference type="AlphaFoldDB" id="A0AAV9ZYE4"/>
<comment type="caution">
    <text evidence="2">The sequence shown here is derived from an EMBL/GenBank/DDBJ whole genome shotgun (WGS) entry which is preliminary data.</text>
</comment>
<gene>
    <name evidence="2" type="ORF">R3P38DRAFT_3222612</name>
</gene>
<dbReference type="SMART" id="SM00484">
    <property type="entry name" value="XPGI"/>
    <property type="match status" value="1"/>
</dbReference>
<dbReference type="InterPro" id="IPR006084">
    <property type="entry name" value="XPG/Rad2"/>
</dbReference>
<evidence type="ECO:0000313" key="3">
    <source>
        <dbReference type="Proteomes" id="UP001362999"/>
    </source>
</evidence>
<dbReference type="InterPro" id="IPR029060">
    <property type="entry name" value="PIN-like_dom_sf"/>
</dbReference>